<dbReference type="InterPro" id="IPR037293">
    <property type="entry name" value="Gal_Oxidase_central_sf"/>
</dbReference>
<dbReference type="GO" id="GO:0030246">
    <property type="term" value="F:carbohydrate binding"/>
    <property type="evidence" value="ECO:0007669"/>
    <property type="project" value="InterPro"/>
</dbReference>
<feature type="domain" description="Fibronectin type-III" evidence="17">
    <location>
        <begin position="2268"/>
        <end position="2361"/>
    </location>
</feature>
<sequence length="2552" mass="280671">MKKIILSLLLLFFQICILSAQPSDQFQKVEIVSGLKNAVDFSFLPDGRILLLDRFGEVILYKADLQTTVTAALIPVYHELEDGLLGIEPDPNFQSTQHVFVHYSPLDKSVNRVSRFTMVGDVFDMDSEVVLLEWGVQRESCCHAAGDIEFDKDGNLYIATGDNTNHTEYTTINETDSLFSAERTSANTMDMRGKILRIKPEPDGSYSIPPGNLFPNGQGGLPEIFVMGTRNPYSLHSDEKTGWLFWGEVGPDAAEPDPLKGPLGYDEINLVKEAGNLGWPYLSGKNKPYWNPYENKWYDANAPKNHSKWNTGAEDLPVAEPAWMEIPSECHMVGQRYYYDPEVVDDKKLPIEFDGAFFYFDFNTHWHNGKKVSMAWVVKMDDTGNIISNDLWNPTKIYGQGFIRMKIGPDDHLYILEYGTGCCDHNSGTGVLVRLDYVGVNSNLSPIAKISADNVAGSLPLTVNFSSEGSYDPDGPVNDLSYEWDFDSDGNVDATHANPQHTYTVAGKYTAKLKVKDKNDGESVKLLTIHAGNNFAEFTFDYPTDGAFFTWNENIPIKVAVSDVEDGSTSGGEINCSDVSIVPSLGHLDHTHDDNTINDCEGEYLVASGDHDIDGGDDLYFVFYVNYTDQDNLTSYDQVIVHPKRQELEFYNEQSGVRLLNNTDPWVGGLKVVRASHNSYVMLEERNLFNMNSATFRVASVYDGGTVELRADSEHGTLLASANVPNTGSTDVWENITVPVTDPGGKHNLYFVFKNNSVADNIFDINYVEFSGSGVSQDNVPPGIIEVVGKSRTNIHVRYWEPVDKNTAETLGNYAINNGLTLQAAALQADGKTVILTTTEMGDEESYTLTVNNIKDFANNVIPANTQKSFIYNKPMTPLIRINSGGLAGNFNGEEWVADQYYSGVDKTYSNIIDIQETNKDELYQTERWGDFSYNIPVPIAGEYRVVLHFAELYHGVENENGEGERVFNVEIENGQATLSNFDILSETAPATALIKTFNNIQVSDGILNISFNKLVNNPKLSGVEVYGDKSILNPPSVTILSPEYGSYVLPDFELTYEIENWEVKKGGTHYHWIIDGLNMGGVYQNGPIAFKDMELGEHTIRLELYNANHTGTGIYDDVKVHVVEQLPTSIFIDSPEENSTTNSSFDVAFTVHSFTMPDEGYIQWSLDNGAETGSHSNTNPISFSNISQGEHTLKLELMNVDGTSTGQSDIVQFEVIPELAIGHWNEGDEAEHHRVDVPNAVYNDKLYVFGGLDQVTAGQPVVEVSEAFDPRAALGNQWMVMATMPTPVHHAMALEADGEIWILCGFTESNWGPGTNKVQIYHPETNTWREGPEYPHARGSVGFVRLGRKLHGISGLKGVRHGSANVEVKDHYVLDLDKQEEGWQPAAEIPVGRNHIATIALGGKIYAIGGAIGHDDVPQPWQDQSRVDMYDPYTDSWTEVASLPLGVSHHESSSFAMDGKIVVVAGKTTGNWAGLDEIREYNPDTNEWKVVGEVPVSRLNPASKVIGDTLIITEGGGAIKIKNTYYTKVTRYKRSELGFWPKQMSFHSSETENGTIEKNLILWTYTGNTSFTLEDDNLPDWLTVNVPQYQTGIHGADIGVTLDTTGMAPGNYSYALKAVAEGYDTATIFISMEVEDPYEPSISITSPKEGNTTGLSMEVAFEVENWYIGMDSSHISWVLEELNTNNDVLDMQTGMHMSTDPVLFEGLKHGSKYRVRLGLMNADHTSAGYFDDVIFMAEDQSGSVRINIGGSEVETVKGIFMADNYFTGGTTHVSDVTIANATAEMQEVYQTERWGEFNYEIPVENGAYKLVLHFAELYWGVKTPNGEGKRIFNVTLEGNQVLSNYDIVADVGPATAVVKNFYLEITDGTVNISTQSIVNNAKISAIEIIKYDGSVIISKIDDQSSFESESINFPIVVQGETPLNFMANGLPPGLSINATTGLINGTIQNDASEGGPNNNGIYPIEIFVSNDKGTDIAKFTWRVNLGPKPANTVLYRLNVGGGTLSALDNPEPDWQEDSEGQPSDYLVFVTGKTFSDNGTIDMSHASLQGLQVPASLFNSERYDNTDDATNIQWSFPVYPGTIVKVRVYFAELYAGITQPGQRVFDIEVEGVVPNEFNDIDPFEIAGSRGGFMLETTSQVSADGLLDIALLHDVIENPSIKGIEIIVSDSDNVLPVANAGSDVQMYLPENSIVLIGSGQDSDGNIVSYEWNQLMGPTSITLSGENTATLTVSDMVEGVYEFELTVTDDKGGQGKDKVTVTVIEPVVYAPGNVKATQGTLPEKVEVNWNASANATHYKIYRAEVNSSSSASAISNWIEGTTYMDEPVEANKNFYYFVKGATGESGEEASVFSTGAMGYAMEADRAMSLKDTLNFGDVAVNDTSTKLLKVKNEGNASISVNEILFPEGYSGNWNSGVIGVGETAEITIEFAPIEQKEYNGTIEIVSNADGAGKITVIGKGVGVTAINSDDLAKAITVYPNPSEGEVYLKIESSTRGDLSVEVMDVSGKVLTRETMKKEGEVLERKLSVSHLPKGIYLIKIELEKYFTVKKLIRN</sequence>
<keyword evidence="10" id="KW-0969">Cilium</keyword>
<evidence type="ECO:0000256" key="15">
    <source>
        <dbReference type="SAM" id="SignalP"/>
    </source>
</evidence>
<dbReference type="Gene3D" id="2.120.10.30">
    <property type="entry name" value="TolB, C-terminal domain"/>
    <property type="match status" value="1"/>
</dbReference>
<dbReference type="PROSITE" id="PS50093">
    <property type="entry name" value="PKD"/>
    <property type="match status" value="1"/>
</dbReference>
<evidence type="ECO:0000256" key="5">
    <source>
        <dbReference type="ARBA" id="ARBA00022490"/>
    </source>
</evidence>
<comment type="subcellular location">
    <subcellularLocation>
        <location evidence="2">Cell projection</location>
        <location evidence="2">Cilium</location>
    </subcellularLocation>
    <subcellularLocation>
        <location evidence="3">Cytoplasm</location>
    </subcellularLocation>
    <subcellularLocation>
        <location evidence="1">Endoplasmic reticulum membrane</location>
        <topology evidence="1">Single-pass type I membrane protein</topology>
    </subcellularLocation>
</comment>
<keyword evidence="13" id="KW-0966">Cell projection</keyword>
<dbReference type="SUPFAM" id="SSF49785">
    <property type="entry name" value="Galactose-binding domain-like"/>
    <property type="match status" value="2"/>
</dbReference>
<dbReference type="Proteomes" id="UP001403385">
    <property type="component" value="Unassembled WGS sequence"/>
</dbReference>
<dbReference type="InterPro" id="IPR021720">
    <property type="entry name" value="Malectin_dom"/>
</dbReference>
<dbReference type="InterPro" id="IPR008979">
    <property type="entry name" value="Galactose-bd-like_sf"/>
</dbReference>
<dbReference type="EMBL" id="JBDKWZ010000003">
    <property type="protein sequence ID" value="MEN7547767.1"/>
    <property type="molecule type" value="Genomic_DNA"/>
</dbReference>
<evidence type="ECO:0000256" key="10">
    <source>
        <dbReference type="ARBA" id="ARBA00023069"/>
    </source>
</evidence>
<dbReference type="PROSITE" id="PS51175">
    <property type="entry name" value="CBM6"/>
    <property type="match status" value="1"/>
</dbReference>
<evidence type="ECO:0000256" key="11">
    <source>
        <dbReference type="ARBA" id="ARBA00023136"/>
    </source>
</evidence>
<dbReference type="SUPFAM" id="SSF50952">
    <property type="entry name" value="Soluble quinoprotein glucose dehydrogenase"/>
    <property type="match status" value="1"/>
</dbReference>
<protein>
    <submittedName>
        <fullName evidence="19">Malectin domain-containing carbohydrate-binding protein</fullName>
    </submittedName>
</protein>
<keyword evidence="12" id="KW-0325">Glycoprotein</keyword>
<evidence type="ECO:0000256" key="9">
    <source>
        <dbReference type="ARBA" id="ARBA00022989"/>
    </source>
</evidence>
<dbReference type="Gene3D" id="2.60.120.260">
    <property type="entry name" value="Galactose-binding domain-like"/>
    <property type="match status" value="1"/>
</dbReference>
<dbReference type="CDD" id="cd04084">
    <property type="entry name" value="CBM6_xylanase-like"/>
    <property type="match status" value="1"/>
</dbReference>
<dbReference type="Gene3D" id="2.60.120.430">
    <property type="entry name" value="Galactose-binding lectin"/>
    <property type="match status" value="3"/>
</dbReference>
<keyword evidence="5" id="KW-0963">Cytoplasm</keyword>
<dbReference type="InterPro" id="IPR053879">
    <property type="entry name" value="HYDIN_VesB_CFA65-like_Ig"/>
</dbReference>
<dbReference type="InterPro" id="IPR011043">
    <property type="entry name" value="Gal_Oxase/kelch_b-propeller"/>
</dbReference>
<evidence type="ECO:0000313" key="20">
    <source>
        <dbReference type="Proteomes" id="UP001403385"/>
    </source>
</evidence>
<dbReference type="CDD" id="cd00146">
    <property type="entry name" value="PKD"/>
    <property type="match status" value="2"/>
</dbReference>
<evidence type="ECO:0000259" key="18">
    <source>
        <dbReference type="PROSITE" id="PS51175"/>
    </source>
</evidence>
<dbReference type="InterPro" id="IPR022409">
    <property type="entry name" value="PKD/Chitinase_dom"/>
</dbReference>
<dbReference type="InterPro" id="IPR011041">
    <property type="entry name" value="Quinoprot_gluc/sorb_DH_b-prop"/>
</dbReference>
<dbReference type="SMART" id="SM00612">
    <property type="entry name" value="Kelch"/>
    <property type="match status" value="4"/>
</dbReference>
<dbReference type="InterPro" id="IPR006584">
    <property type="entry name" value="Cellulose-bd_IV"/>
</dbReference>
<keyword evidence="20" id="KW-1185">Reference proteome</keyword>
<dbReference type="GO" id="GO:0005737">
    <property type="term" value="C:cytoplasm"/>
    <property type="evidence" value="ECO:0007669"/>
    <property type="project" value="UniProtKB-SubCell"/>
</dbReference>
<evidence type="ECO:0000256" key="4">
    <source>
        <dbReference type="ARBA" id="ARBA00009141"/>
    </source>
</evidence>
<evidence type="ECO:0000256" key="6">
    <source>
        <dbReference type="ARBA" id="ARBA00022692"/>
    </source>
</evidence>
<dbReference type="InterPro" id="IPR013783">
    <property type="entry name" value="Ig-like_fold"/>
</dbReference>
<dbReference type="Gene3D" id="2.120.10.80">
    <property type="entry name" value="Kelch-type beta propeller"/>
    <property type="match status" value="1"/>
</dbReference>
<dbReference type="Pfam" id="PF22544">
    <property type="entry name" value="HYDIN_VesB_CFA65-like_Ig"/>
    <property type="match status" value="1"/>
</dbReference>
<feature type="signal peptide" evidence="15">
    <location>
        <begin position="1"/>
        <end position="20"/>
    </location>
</feature>
<evidence type="ECO:0000256" key="8">
    <source>
        <dbReference type="ARBA" id="ARBA00022824"/>
    </source>
</evidence>
<dbReference type="InterPro" id="IPR003961">
    <property type="entry name" value="FN3_dom"/>
</dbReference>
<comment type="caution">
    <text evidence="19">The sequence shown here is derived from an EMBL/GenBank/DDBJ whole genome shotgun (WGS) entry which is preliminary data.</text>
</comment>
<evidence type="ECO:0000259" key="16">
    <source>
        <dbReference type="PROSITE" id="PS50093"/>
    </source>
</evidence>
<dbReference type="Pfam" id="PF07995">
    <property type="entry name" value="GSDH"/>
    <property type="match status" value="1"/>
</dbReference>
<dbReference type="Pfam" id="PF18962">
    <property type="entry name" value="Por_Secre_tail"/>
    <property type="match status" value="1"/>
</dbReference>
<dbReference type="NCBIfam" id="TIGR04183">
    <property type="entry name" value="Por_Secre_tail"/>
    <property type="match status" value="1"/>
</dbReference>
<dbReference type="InterPro" id="IPR014755">
    <property type="entry name" value="Cu-Rt/internalin_Ig-like"/>
</dbReference>
<evidence type="ECO:0000256" key="2">
    <source>
        <dbReference type="ARBA" id="ARBA00004138"/>
    </source>
</evidence>
<feature type="chain" id="PRO_5043981840" evidence="15">
    <location>
        <begin position="21"/>
        <end position="2552"/>
    </location>
</feature>
<evidence type="ECO:0000256" key="1">
    <source>
        <dbReference type="ARBA" id="ARBA00004115"/>
    </source>
</evidence>
<dbReference type="GO" id="GO:0016020">
    <property type="term" value="C:membrane"/>
    <property type="evidence" value="ECO:0007669"/>
    <property type="project" value="TreeGrafter"/>
</dbReference>
<dbReference type="InterPro" id="IPR026444">
    <property type="entry name" value="Secre_tail"/>
</dbReference>
<dbReference type="SUPFAM" id="SSF50965">
    <property type="entry name" value="Galactose oxidase, central domain"/>
    <property type="match status" value="1"/>
</dbReference>
<dbReference type="Gene3D" id="2.60.40.10">
    <property type="entry name" value="Immunoglobulins"/>
    <property type="match status" value="6"/>
</dbReference>
<dbReference type="Pfam" id="PF11721">
    <property type="entry name" value="Malectin"/>
    <property type="match status" value="3"/>
</dbReference>
<dbReference type="InterPro" id="IPR000601">
    <property type="entry name" value="PKD_dom"/>
</dbReference>
<keyword evidence="14" id="KW-0119">Carbohydrate metabolism</keyword>
<dbReference type="SMART" id="SM00606">
    <property type="entry name" value="CBD_IV"/>
    <property type="match status" value="1"/>
</dbReference>
<proteinExistence type="inferred from homology"/>
<dbReference type="FunFam" id="2.60.40.10:FF:000061">
    <property type="entry name" value="Dyslexia-associated protein KIAA0319 homolog"/>
    <property type="match status" value="1"/>
</dbReference>
<dbReference type="InterPro" id="IPR039155">
    <property type="entry name" value="MLEC"/>
</dbReference>
<dbReference type="Pfam" id="PF01344">
    <property type="entry name" value="Kelch_1"/>
    <property type="match status" value="1"/>
</dbReference>
<keyword evidence="7 15" id="KW-0732">Signal</keyword>
<dbReference type="InterPro" id="IPR012938">
    <property type="entry name" value="Glc/Sorbosone_DH"/>
</dbReference>
<dbReference type="InterPro" id="IPR015915">
    <property type="entry name" value="Kelch-typ_b-propeller"/>
</dbReference>
<dbReference type="InterPro" id="IPR006652">
    <property type="entry name" value="Kelch_1"/>
</dbReference>
<keyword evidence="8" id="KW-0256">Endoplasmic reticulum</keyword>
<dbReference type="Gene3D" id="2.60.40.1220">
    <property type="match status" value="1"/>
</dbReference>
<dbReference type="InterPro" id="IPR005084">
    <property type="entry name" value="CBM6"/>
</dbReference>
<organism evidence="19 20">
    <name type="scientific">Rapidithrix thailandica</name>
    <dbReference type="NCBI Taxonomy" id="413964"/>
    <lineage>
        <taxon>Bacteria</taxon>
        <taxon>Pseudomonadati</taxon>
        <taxon>Bacteroidota</taxon>
        <taxon>Cytophagia</taxon>
        <taxon>Cytophagales</taxon>
        <taxon>Flammeovirgaceae</taxon>
        <taxon>Rapidithrix</taxon>
    </lineage>
</organism>
<feature type="domain" description="CBM6" evidence="18">
    <location>
        <begin position="644"/>
        <end position="771"/>
    </location>
</feature>
<keyword evidence="11" id="KW-0472">Membrane</keyword>
<evidence type="ECO:0000313" key="19">
    <source>
        <dbReference type="EMBL" id="MEN7547767.1"/>
    </source>
</evidence>
<gene>
    <name evidence="19" type="ORF">AAG747_07600</name>
</gene>
<evidence type="ECO:0000259" key="17">
    <source>
        <dbReference type="PROSITE" id="PS50853"/>
    </source>
</evidence>
<dbReference type="Pfam" id="PF03422">
    <property type="entry name" value="CBM_6"/>
    <property type="match status" value="1"/>
</dbReference>
<dbReference type="SMART" id="SM00089">
    <property type="entry name" value="PKD"/>
    <property type="match status" value="2"/>
</dbReference>
<evidence type="ECO:0000256" key="14">
    <source>
        <dbReference type="ARBA" id="ARBA00023277"/>
    </source>
</evidence>
<dbReference type="Gene3D" id="2.130.10.80">
    <property type="entry name" value="Galactose oxidase/kelch, beta-propeller"/>
    <property type="match status" value="1"/>
</dbReference>
<dbReference type="InterPro" id="IPR011042">
    <property type="entry name" value="6-blade_b-propeller_TolB-like"/>
</dbReference>
<evidence type="ECO:0000256" key="13">
    <source>
        <dbReference type="ARBA" id="ARBA00023273"/>
    </source>
</evidence>
<dbReference type="PROSITE" id="PS50853">
    <property type="entry name" value="FN3"/>
    <property type="match status" value="1"/>
</dbReference>
<keyword evidence="6" id="KW-0812">Transmembrane</keyword>
<dbReference type="PANTHER" id="PTHR13460:SF0">
    <property type="entry name" value="MALECTIN"/>
    <property type="match status" value="1"/>
</dbReference>
<dbReference type="PANTHER" id="PTHR13460">
    <property type="match status" value="1"/>
</dbReference>
<evidence type="ECO:0000256" key="7">
    <source>
        <dbReference type="ARBA" id="ARBA00022729"/>
    </source>
</evidence>
<evidence type="ECO:0000256" key="3">
    <source>
        <dbReference type="ARBA" id="ARBA00004496"/>
    </source>
</evidence>
<dbReference type="Pfam" id="PF05345">
    <property type="entry name" value="He_PIG"/>
    <property type="match status" value="1"/>
</dbReference>
<feature type="domain" description="PKD" evidence="16">
    <location>
        <begin position="446"/>
        <end position="517"/>
    </location>
</feature>
<reference evidence="19 20" key="1">
    <citation type="submission" date="2024-04" db="EMBL/GenBank/DDBJ databases">
        <title>Novel genus in family Flammeovirgaceae.</title>
        <authorList>
            <person name="Nguyen T.H."/>
            <person name="Vuong T.Q."/>
            <person name="Le H."/>
            <person name="Kim S.-G."/>
        </authorList>
    </citation>
    <scope>NUCLEOTIDE SEQUENCE [LARGE SCALE GENOMIC DNA]</scope>
    <source>
        <strain evidence="19 20">JCM 23209</strain>
    </source>
</reference>
<name>A0AAW9RS65_9BACT</name>
<evidence type="ECO:0000256" key="12">
    <source>
        <dbReference type="ARBA" id="ARBA00023180"/>
    </source>
</evidence>
<dbReference type="Pfam" id="PF22352">
    <property type="entry name" value="K319L-like_PKD"/>
    <property type="match status" value="1"/>
</dbReference>
<comment type="similarity">
    <text evidence="4">Belongs to the malectin family.</text>
</comment>
<keyword evidence="9" id="KW-1133">Transmembrane helix</keyword>
<dbReference type="RefSeq" id="WP_346820552.1">
    <property type="nucleotide sequence ID" value="NZ_JBDKWZ010000003.1"/>
</dbReference>
<dbReference type="Pfam" id="PF18911">
    <property type="entry name" value="PKD_4"/>
    <property type="match status" value="1"/>
</dbReference>
<dbReference type="InterPro" id="IPR035986">
    <property type="entry name" value="PKD_dom_sf"/>
</dbReference>
<dbReference type="SUPFAM" id="SSF49299">
    <property type="entry name" value="PKD domain"/>
    <property type="match status" value="2"/>
</dbReference>
<accession>A0AAW9RS65</accession>